<dbReference type="Pfam" id="PF22022">
    <property type="entry name" value="Phage_int_M"/>
    <property type="match status" value="1"/>
</dbReference>
<dbReference type="InterPro" id="IPR053876">
    <property type="entry name" value="Phage_int_M"/>
</dbReference>
<reference evidence="6" key="1">
    <citation type="submission" date="2022-06" db="EMBL/GenBank/DDBJ databases">
        <title>Alkalimarinus sp. nov., isolated from gut of a Alitta virens.</title>
        <authorList>
            <person name="Yang A.I."/>
            <person name="Shin N.-R."/>
        </authorList>
    </citation>
    <scope>NUCLEOTIDE SEQUENCE</scope>
    <source>
        <strain evidence="6">A2M4</strain>
    </source>
</reference>
<dbReference type="InterPro" id="IPR010998">
    <property type="entry name" value="Integrase_recombinase_N"/>
</dbReference>
<dbReference type="InterPro" id="IPR002104">
    <property type="entry name" value="Integrase_catalytic"/>
</dbReference>
<protein>
    <submittedName>
        <fullName evidence="6">Tyrosine-type recombinase/integrase</fullName>
    </submittedName>
</protein>
<evidence type="ECO:0000313" key="6">
    <source>
        <dbReference type="EMBL" id="UZE97904.1"/>
    </source>
</evidence>
<feature type="domain" description="Tyr recombinase" evidence="5">
    <location>
        <begin position="131"/>
        <end position="309"/>
    </location>
</feature>
<accession>A0ABY6N742</accession>
<dbReference type="PANTHER" id="PTHR30629">
    <property type="entry name" value="PROPHAGE INTEGRASE"/>
    <property type="match status" value="1"/>
</dbReference>
<evidence type="ECO:0000256" key="1">
    <source>
        <dbReference type="ARBA" id="ARBA00008857"/>
    </source>
</evidence>
<gene>
    <name evidence="6" type="ORF">NKI27_09280</name>
</gene>
<evidence type="ECO:0000259" key="5">
    <source>
        <dbReference type="PROSITE" id="PS51898"/>
    </source>
</evidence>
<dbReference type="PANTHER" id="PTHR30629:SF2">
    <property type="entry name" value="PROPHAGE INTEGRASE INTS-RELATED"/>
    <property type="match status" value="1"/>
</dbReference>
<keyword evidence="7" id="KW-1185">Reference proteome</keyword>
<evidence type="ECO:0000256" key="4">
    <source>
        <dbReference type="ARBA" id="ARBA00023172"/>
    </source>
</evidence>
<name>A0ABY6N742_9ALTE</name>
<sequence length="328" mass="38450">MEAKKLLEEGTDPAVQKRRNKMRQVENCFNAIALEWWEKERSVWTTDHANRVKQTLEREAFPVIGEMPIDKITAQDCLQVVRNIEARGALDVASRVKQRMSAVFRYAIYTGYVDGNPVDALRDVIKSRKVRHQKALDLPLLPKFLNDVDECNRLTEVTRLGLKLLVHCFVRPGELRAARWSEIDWNNAEWRIPAERMKMRETHIVPLAPQTITILIELQAKSGKFEYLFPGYHNPRTHMSENALTYAIRRRLNFDATSHGFRTVASTVLNENGFRPDIIERQLAHSERNRVRAAYNRALYLNERRDMMEWWASYLAELLRQYRDSNTK</sequence>
<evidence type="ECO:0000256" key="3">
    <source>
        <dbReference type="ARBA" id="ARBA00023125"/>
    </source>
</evidence>
<dbReference type="CDD" id="cd00801">
    <property type="entry name" value="INT_P4_C"/>
    <property type="match status" value="1"/>
</dbReference>
<proteinExistence type="inferred from homology"/>
<dbReference type="Proteomes" id="UP001163739">
    <property type="component" value="Chromosome"/>
</dbReference>
<dbReference type="EMBL" id="CP100390">
    <property type="protein sequence ID" value="UZE97904.1"/>
    <property type="molecule type" value="Genomic_DNA"/>
</dbReference>
<dbReference type="Gene3D" id="1.10.443.10">
    <property type="entry name" value="Intergrase catalytic core"/>
    <property type="match status" value="1"/>
</dbReference>
<evidence type="ECO:0000313" key="7">
    <source>
        <dbReference type="Proteomes" id="UP001163739"/>
    </source>
</evidence>
<dbReference type="InterPro" id="IPR050808">
    <property type="entry name" value="Phage_Integrase"/>
</dbReference>
<dbReference type="InterPro" id="IPR011010">
    <property type="entry name" value="DNA_brk_join_enz"/>
</dbReference>
<dbReference type="SUPFAM" id="SSF56349">
    <property type="entry name" value="DNA breaking-rejoining enzymes"/>
    <property type="match status" value="1"/>
</dbReference>
<keyword evidence="3" id="KW-0238">DNA-binding</keyword>
<keyword evidence="4" id="KW-0233">DNA recombination</keyword>
<evidence type="ECO:0000256" key="2">
    <source>
        <dbReference type="ARBA" id="ARBA00022908"/>
    </source>
</evidence>
<dbReference type="InterPro" id="IPR013762">
    <property type="entry name" value="Integrase-like_cat_sf"/>
</dbReference>
<dbReference type="PROSITE" id="PS51898">
    <property type="entry name" value="TYR_RECOMBINASE"/>
    <property type="match status" value="1"/>
</dbReference>
<organism evidence="6 7">
    <name type="scientific">Alkalimarinus alittae</name>
    <dbReference type="NCBI Taxonomy" id="2961619"/>
    <lineage>
        <taxon>Bacteria</taxon>
        <taxon>Pseudomonadati</taxon>
        <taxon>Pseudomonadota</taxon>
        <taxon>Gammaproteobacteria</taxon>
        <taxon>Alteromonadales</taxon>
        <taxon>Alteromonadaceae</taxon>
        <taxon>Alkalimarinus</taxon>
    </lineage>
</organism>
<dbReference type="Pfam" id="PF00589">
    <property type="entry name" value="Phage_integrase"/>
    <property type="match status" value="1"/>
</dbReference>
<keyword evidence="2" id="KW-0229">DNA integration</keyword>
<dbReference type="Gene3D" id="1.10.150.130">
    <property type="match status" value="1"/>
</dbReference>
<comment type="similarity">
    <text evidence="1">Belongs to the 'phage' integrase family.</text>
</comment>